<dbReference type="GO" id="GO:0005634">
    <property type="term" value="C:nucleus"/>
    <property type="evidence" value="ECO:0007669"/>
    <property type="project" value="TreeGrafter"/>
</dbReference>
<dbReference type="SMART" id="SM00595">
    <property type="entry name" value="MADF"/>
    <property type="match status" value="1"/>
</dbReference>
<dbReference type="GO" id="GO:0005667">
    <property type="term" value="C:transcription regulator complex"/>
    <property type="evidence" value="ECO:0007669"/>
    <property type="project" value="TreeGrafter"/>
</dbReference>
<dbReference type="InterPro" id="IPR006578">
    <property type="entry name" value="MADF-dom"/>
</dbReference>
<reference evidence="2 3" key="1">
    <citation type="submission" date="2015-08" db="EMBL/GenBank/DDBJ databases">
        <title>Ancestral chromatin configuration constrains chromatin evolution on differentiating sex chromosomes in Drosophila.</title>
        <authorList>
            <person name="Zhou Q."/>
            <person name="Bachtrog D."/>
        </authorList>
    </citation>
    <scope>NUCLEOTIDE SEQUENCE [LARGE SCALE GENOMIC DNA]</scope>
    <source>
        <tissue evidence="2">Whole larvae</tissue>
    </source>
</reference>
<protein>
    <submittedName>
        <fullName evidence="2">CG6683</fullName>
    </submittedName>
</protein>
<name>A0A0M3QVW3_DROBS</name>
<organism evidence="2 3">
    <name type="scientific">Drosophila busckii</name>
    <name type="common">Fruit fly</name>
    <dbReference type="NCBI Taxonomy" id="30019"/>
    <lineage>
        <taxon>Eukaryota</taxon>
        <taxon>Metazoa</taxon>
        <taxon>Ecdysozoa</taxon>
        <taxon>Arthropoda</taxon>
        <taxon>Hexapoda</taxon>
        <taxon>Insecta</taxon>
        <taxon>Pterygota</taxon>
        <taxon>Neoptera</taxon>
        <taxon>Endopterygota</taxon>
        <taxon>Diptera</taxon>
        <taxon>Brachycera</taxon>
        <taxon>Muscomorpha</taxon>
        <taxon>Ephydroidea</taxon>
        <taxon>Drosophilidae</taxon>
        <taxon>Drosophila</taxon>
    </lineage>
</organism>
<dbReference type="InterPro" id="IPR039353">
    <property type="entry name" value="TF_Adf1"/>
</dbReference>
<evidence type="ECO:0000313" key="2">
    <source>
        <dbReference type="EMBL" id="ALC43103.1"/>
    </source>
</evidence>
<proteinExistence type="predicted"/>
<dbReference type="OrthoDB" id="10262320at2759"/>
<dbReference type="Proteomes" id="UP000494163">
    <property type="component" value="Chromosome 3L"/>
</dbReference>
<dbReference type="PANTHER" id="PTHR12243">
    <property type="entry name" value="MADF DOMAIN TRANSCRIPTION FACTOR"/>
    <property type="match status" value="1"/>
</dbReference>
<accession>A0A0M3QVW3</accession>
<sequence length="204" mass="23367">MCANEDFDLRLIELVRIHPRLYDPSLRTMPYDAHKKKKTEFWCNIASTLRTDVCTCITRWNHLKERLRREMLRDHSDWTLLPKLHFLPQFKHGHHLHSNEHIANTVGPSSSTNWRALSPGELIEEVHDLDDPLQEAMDEQHVGVAAAVPDAEAPVINGDVLKRMEVLLQGLGPNRAKAEKKILAYLCKCNLRALNAESIDDISI</sequence>
<evidence type="ECO:0000259" key="1">
    <source>
        <dbReference type="PROSITE" id="PS51029"/>
    </source>
</evidence>
<dbReference type="OMA" id="AYLCKCN"/>
<feature type="domain" description="MADF" evidence="1">
    <location>
        <begin position="10"/>
        <end position="92"/>
    </location>
</feature>
<dbReference type="EMBL" id="CP012525">
    <property type="protein sequence ID" value="ALC43103.1"/>
    <property type="molecule type" value="Genomic_DNA"/>
</dbReference>
<gene>
    <name evidence="2" type="ORF">Dbus_chr3Lg269</name>
</gene>
<dbReference type="AlphaFoldDB" id="A0A0M3QVW3"/>
<dbReference type="PANTHER" id="PTHR12243:SF69">
    <property type="entry name" value="SI:CH73-59F11.3"/>
    <property type="match status" value="1"/>
</dbReference>
<dbReference type="PROSITE" id="PS51029">
    <property type="entry name" value="MADF"/>
    <property type="match status" value="1"/>
</dbReference>
<evidence type="ECO:0000313" key="3">
    <source>
        <dbReference type="Proteomes" id="UP000494163"/>
    </source>
</evidence>
<dbReference type="GO" id="GO:0006357">
    <property type="term" value="P:regulation of transcription by RNA polymerase II"/>
    <property type="evidence" value="ECO:0007669"/>
    <property type="project" value="TreeGrafter"/>
</dbReference>
<dbReference type="Pfam" id="PF10545">
    <property type="entry name" value="MADF_DNA_bdg"/>
    <property type="match status" value="1"/>
</dbReference>
<keyword evidence="3" id="KW-1185">Reference proteome</keyword>